<evidence type="ECO:0000256" key="2">
    <source>
        <dbReference type="ARBA" id="ARBA00022729"/>
    </source>
</evidence>
<dbReference type="Proteomes" id="UP000186513">
    <property type="component" value="Unassembled WGS sequence"/>
</dbReference>
<dbReference type="AlphaFoldDB" id="A0A1K2H536"/>
<dbReference type="InterPro" id="IPR039424">
    <property type="entry name" value="SBP_5"/>
</dbReference>
<dbReference type="RefSeq" id="WP_072426693.1">
    <property type="nucleotide sequence ID" value="NZ_FPKR01000001.1"/>
</dbReference>
<dbReference type="GO" id="GO:0015833">
    <property type="term" value="P:peptide transport"/>
    <property type="evidence" value="ECO:0007669"/>
    <property type="project" value="TreeGrafter"/>
</dbReference>
<keyword evidence="6" id="KW-1185">Reference proteome</keyword>
<feature type="domain" description="Solute-binding protein family 5" evidence="4">
    <location>
        <begin position="62"/>
        <end position="437"/>
    </location>
</feature>
<feature type="chain" id="PRO_5012317891" evidence="3">
    <location>
        <begin position="17"/>
        <end position="520"/>
    </location>
</feature>
<dbReference type="PANTHER" id="PTHR30290">
    <property type="entry name" value="PERIPLASMIC BINDING COMPONENT OF ABC TRANSPORTER"/>
    <property type="match status" value="1"/>
</dbReference>
<sequence>MLRILLCILLVSSAHAATLRHCAEAGPSSLDPAIGNTLPDHDAVGAPLFNTLIEVDRASGRLQPGLAEAWTISADGRDYRFRLRRGVAFHHRPWFTPSRPLDARDVVQSLQRLLDPQHALRLQSPALIFPYVLSFGLPALVERVSAEGRWGVHIRLREASAPFLRHLAQPFAAIQSAEYLSQLRARGQLAELARAPIGTGPFMFDSQVPGSLLRYVRHPQYWQAGRPKLDKLLIRIEPDAAVRSQKLRTAECDTASMLPMADWDRLAREPDLQLHNLAGSNIGQLVFNTAKPPLNQRAVRAALSLAIDRQALLRAVYHGHAQLARGLLPPSSWAYTSQLPLPAYDPDRARRLLAAAGVGALQIKLWAMPIARVYNPNARLMAEMIQADWARVGVRAEIISFEWGEYRRRLDADEHEAALIGWTLSADPDPIFSSLRCGNQDNRSDWCNPAYDALVERARGLGSEAARSRLYRRAQAIVRDELPLLPLAHGGVAFAMRRNVQGFVPSPLGSFRFDTVNLAP</sequence>
<organism evidence="5 6">
    <name type="scientific">Chitinimonas taiwanensis DSM 18899</name>
    <dbReference type="NCBI Taxonomy" id="1121279"/>
    <lineage>
        <taxon>Bacteria</taxon>
        <taxon>Pseudomonadati</taxon>
        <taxon>Pseudomonadota</taxon>
        <taxon>Betaproteobacteria</taxon>
        <taxon>Neisseriales</taxon>
        <taxon>Chitinibacteraceae</taxon>
        <taxon>Chitinimonas</taxon>
    </lineage>
</organism>
<gene>
    <name evidence="5" type="ORF">SAMN02745887_00136</name>
</gene>
<dbReference type="SUPFAM" id="SSF53850">
    <property type="entry name" value="Periplasmic binding protein-like II"/>
    <property type="match status" value="1"/>
</dbReference>
<dbReference type="GO" id="GO:1904680">
    <property type="term" value="F:peptide transmembrane transporter activity"/>
    <property type="evidence" value="ECO:0007669"/>
    <property type="project" value="TreeGrafter"/>
</dbReference>
<evidence type="ECO:0000256" key="3">
    <source>
        <dbReference type="SAM" id="SignalP"/>
    </source>
</evidence>
<proteinExistence type="inferred from homology"/>
<evidence type="ECO:0000259" key="4">
    <source>
        <dbReference type="Pfam" id="PF00496"/>
    </source>
</evidence>
<evidence type="ECO:0000256" key="1">
    <source>
        <dbReference type="ARBA" id="ARBA00005695"/>
    </source>
</evidence>
<keyword evidence="2 3" id="KW-0732">Signal</keyword>
<dbReference type="GO" id="GO:0030288">
    <property type="term" value="C:outer membrane-bounded periplasmic space"/>
    <property type="evidence" value="ECO:0007669"/>
    <property type="project" value="UniProtKB-ARBA"/>
</dbReference>
<dbReference type="Pfam" id="PF00496">
    <property type="entry name" value="SBP_bac_5"/>
    <property type="match status" value="1"/>
</dbReference>
<comment type="similarity">
    <text evidence="1">Belongs to the bacterial solute-binding protein 5 family.</text>
</comment>
<reference evidence="5 6" key="1">
    <citation type="submission" date="2016-11" db="EMBL/GenBank/DDBJ databases">
        <authorList>
            <person name="Jaros S."/>
            <person name="Januszkiewicz K."/>
            <person name="Wedrychowicz H."/>
        </authorList>
    </citation>
    <scope>NUCLEOTIDE SEQUENCE [LARGE SCALE GENOMIC DNA]</scope>
    <source>
        <strain evidence="5 6">DSM 18899</strain>
    </source>
</reference>
<dbReference type="CDD" id="cd08493">
    <property type="entry name" value="PBP2_DppA_like"/>
    <property type="match status" value="1"/>
</dbReference>
<dbReference type="PANTHER" id="PTHR30290:SF38">
    <property type="entry name" value="D,D-DIPEPTIDE-BINDING PERIPLASMIC PROTEIN DDPA-RELATED"/>
    <property type="match status" value="1"/>
</dbReference>
<dbReference type="InterPro" id="IPR030678">
    <property type="entry name" value="Peptide/Ni-bd"/>
</dbReference>
<protein>
    <submittedName>
        <fullName evidence="5">Dipeptide transport system substrate-binding protein</fullName>
    </submittedName>
</protein>
<dbReference type="GO" id="GO:0043190">
    <property type="term" value="C:ATP-binding cassette (ABC) transporter complex"/>
    <property type="evidence" value="ECO:0007669"/>
    <property type="project" value="InterPro"/>
</dbReference>
<evidence type="ECO:0000313" key="5">
    <source>
        <dbReference type="EMBL" id="SFZ70273.1"/>
    </source>
</evidence>
<dbReference type="Gene3D" id="3.10.105.10">
    <property type="entry name" value="Dipeptide-binding Protein, Domain 3"/>
    <property type="match status" value="1"/>
</dbReference>
<evidence type="ECO:0000313" key="6">
    <source>
        <dbReference type="Proteomes" id="UP000186513"/>
    </source>
</evidence>
<accession>A0A1K2H536</accession>
<dbReference type="OrthoDB" id="9801799at2"/>
<dbReference type="Gene3D" id="3.90.76.10">
    <property type="entry name" value="Dipeptide-binding Protein, Domain 1"/>
    <property type="match status" value="1"/>
</dbReference>
<dbReference type="STRING" id="1121279.SAMN02745887_00136"/>
<dbReference type="PIRSF" id="PIRSF002741">
    <property type="entry name" value="MppA"/>
    <property type="match status" value="1"/>
</dbReference>
<dbReference type="InterPro" id="IPR000914">
    <property type="entry name" value="SBP_5_dom"/>
</dbReference>
<dbReference type="EMBL" id="FPKR01000001">
    <property type="protein sequence ID" value="SFZ70273.1"/>
    <property type="molecule type" value="Genomic_DNA"/>
</dbReference>
<dbReference type="Gene3D" id="3.40.190.10">
    <property type="entry name" value="Periplasmic binding protein-like II"/>
    <property type="match status" value="1"/>
</dbReference>
<feature type="signal peptide" evidence="3">
    <location>
        <begin position="1"/>
        <end position="16"/>
    </location>
</feature>
<name>A0A1K2H536_9NEIS</name>